<evidence type="ECO:0000256" key="2">
    <source>
        <dbReference type="ARBA" id="ARBA00022475"/>
    </source>
</evidence>
<evidence type="ECO:0000256" key="4">
    <source>
        <dbReference type="ARBA" id="ARBA00022989"/>
    </source>
</evidence>
<evidence type="ECO:0000256" key="6">
    <source>
        <dbReference type="SAM" id="MobiDB-lite"/>
    </source>
</evidence>
<accession>A0ABY1IEQ8</accession>
<comment type="caution">
    <text evidence="9">The sequence shown here is derived from an EMBL/GenBank/DDBJ whole genome shotgun (WGS) entry which is preliminary data.</text>
</comment>
<name>A0ABY1IEQ8_9ACTO</name>
<protein>
    <submittedName>
        <fullName evidence="9">Phage shock protein PspC (Stress-responsive transcriptional regulator)</fullName>
    </submittedName>
</protein>
<evidence type="ECO:0000313" key="9">
    <source>
        <dbReference type="EMBL" id="SHJ06158.1"/>
    </source>
</evidence>
<dbReference type="InterPro" id="IPR007168">
    <property type="entry name" value="Phageshock_PspC_N"/>
</dbReference>
<reference evidence="9 10" key="1">
    <citation type="submission" date="2016-11" db="EMBL/GenBank/DDBJ databases">
        <authorList>
            <person name="Varghese N."/>
            <person name="Submissions S."/>
        </authorList>
    </citation>
    <scope>NUCLEOTIDE SEQUENCE [LARGE SCALE GENOMIC DNA]</scope>
    <source>
        <strain evidence="9 10">PA</strain>
    </source>
</reference>
<keyword evidence="5 7" id="KW-0472">Membrane</keyword>
<evidence type="ECO:0000256" key="5">
    <source>
        <dbReference type="ARBA" id="ARBA00023136"/>
    </source>
</evidence>
<evidence type="ECO:0000313" key="10">
    <source>
        <dbReference type="Proteomes" id="UP000184390"/>
    </source>
</evidence>
<dbReference type="InterPro" id="IPR052027">
    <property type="entry name" value="PspC"/>
</dbReference>
<feature type="region of interest" description="Disordered" evidence="6">
    <location>
        <begin position="1"/>
        <end position="22"/>
    </location>
</feature>
<keyword evidence="3 7" id="KW-0812">Transmembrane</keyword>
<dbReference type="PANTHER" id="PTHR33885">
    <property type="entry name" value="PHAGE SHOCK PROTEIN C"/>
    <property type="match status" value="1"/>
</dbReference>
<proteinExistence type="predicted"/>
<evidence type="ECO:0000259" key="8">
    <source>
        <dbReference type="Pfam" id="PF04024"/>
    </source>
</evidence>
<keyword evidence="10" id="KW-1185">Reference proteome</keyword>
<evidence type="ECO:0000256" key="7">
    <source>
        <dbReference type="SAM" id="Phobius"/>
    </source>
</evidence>
<sequence length="127" mass="12801">MSTNDFSPASTTSAPSSASGAGAAYGPGPGTYSASYGPGDQYSGTHSTGFGGATYAPGSFSARTESWRSSLPHRSRNRLLAGVCGGIAEEMGVSPALVRLATLALAVLPGPMWLAYAIAWILMPAAD</sequence>
<organism evidence="9 10">
    <name type="scientific">Actinomyces denticolens</name>
    <dbReference type="NCBI Taxonomy" id="52767"/>
    <lineage>
        <taxon>Bacteria</taxon>
        <taxon>Bacillati</taxon>
        <taxon>Actinomycetota</taxon>
        <taxon>Actinomycetes</taxon>
        <taxon>Actinomycetales</taxon>
        <taxon>Actinomycetaceae</taxon>
        <taxon>Actinomyces</taxon>
    </lineage>
</organism>
<feature type="compositionally biased region" description="Low complexity" evidence="6">
    <location>
        <begin position="7"/>
        <end position="22"/>
    </location>
</feature>
<dbReference type="PANTHER" id="PTHR33885:SF3">
    <property type="entry name" value="PHAGE SHOCK PROTEIN C"/>
    <property type="match status" value="1"/>
</dbReference>
<feature type="transmembrane region" description="Helical" evidence="7">
    <location>
        <begin position="100"/>
        <end position="123"/>
    </location>
</feature>
<comment type="subcellular location">
    <subcellularLocation>
        <location evidence="1">Cell membrane</location>
        <topology evidence="1">Single-pass membrane protein</topology>
    </subcellularLocation>
</comment>
<dbReference type="Pfam" id="PF04024">
    <property type="entry name" value="PspC"/>
    <property type="match status" value="1"/>
</dbReference>
<dbReference type="Proteomes" id="UP000184390">
    <property type="component" value="Unassembled WGS sequence"/>
</dbReference>
<feature type="domain" description="Phage shock protein PspC N-terminal" evidence="8">
    <location>
        <begin position="74"/>
        <end position="125"/>
    </location>
</feature>
<gene>
    <name evidence="9" type="ORF">SAMN05216246_1105</name>
</gene>
<evidence type="ECO:0000256" key="3">
    <source>
        <dbReference type="ARBA" id="ARBA00022692"/>
    </source>
</evidence>
<keyword evidence="4 7" id="KW-1133">Transmembrane helix</keyword>
<keyword evidence="2" id="KW-1003">Cell membrane</keyword>
<dbReference type="EMBL" id="FQYL01000010">
    <property type="protein sequence ID" value="SHJ06158.1"/>
    <property type="molecule type" value="Genomic_DNA"/>
</dbReference>
<evidence type="ECO:0000256" key="1">
    <source>
        <dbReference type="ARBA" id="ARBA00004162"/>
    </source>
</evidence>
<dbReference type="RefSeq" id="WP_083600542.1">
    <property type="nucleotide sequence ID" value="NZ_FQYL01000010.1"/>
</dbReference>